<dbReference type="EMBL" id="JACGCI010000004">
    <property type="protein sequence ID" value="KAF6764350.1"/>
    <property type="molecule type" value="Genomic_DNA"/>
</dbReference>
<proteinExistence type="predicted"/>
<evidence type="ECO:0000313" key="2">
    <source>
        <dbReference type="Proteomes" id="UP000521943"/>
    </source>
</evidence>
<comment type="caution">
    <text evidence="1">The sequence shown here is derived from an EMBL/GenBank/DDBJ whole genome shotgun (WGS) entry which is preliminary data.</text>
</comment>
<evidence type="ECO:0000313" key="1">
    <source>
        <dbReference type="EMBL" id="KAF6764350.1"/>
    </source>
</evidence>
<keyword evidence="2" id="KW-1185">Reference proteome</keyword>
<protein>
    <submittedName>
        <fullName evidence="1">Uncharacterized protein</fullName>
    </submittedName>
</protein>
<dbReference type="AlphaFoldDB" id="A0A8H6IEY3"/>
<dbReference type="Proteomes" id="UP000521943">
    <property type="component" value="Unassembled WGS sequence"/>
</dbReference>
<gene>
    <name evidence="1" type="ORF">DFP72DRAFT_420932</name>
</gene>
<reference evidence="1 2" key="1">
    <citation type="submission" date="2020-07" db="EMBL/GenBank/DDBJ databases">
        <title>Comparative genomics of pyrophilous fungi reveals a link between fire events and developmental genes.</title>
        <authorList>
            <consortium name="DOE Joint Genome Institute"/>
            <person name="Steindorff A.S."/>
            <person name="Carver A."/>
            <person name="Calhoun S."/>
            <person name="Stillman K."/>
            <person name="Liu H."/>
            <person name="Lipzen A."/>
            <person name="Pangilinan J."/>
            <person name="Labutti K."/>
            <person name="Bruns T.D."/>
            <person name="Grigoriev I.V."/>
        </authorList>
    </citation>
    <scope>NUCLEOTIDE SEQUENCE [LARGE SCALE GENOMIC DNA]</scope>
    <source>
        <strain evidence="1 2">CBS 144469</strain>
    </source>
</reference>
<organism evidence="1 2">
    <name type="scientific">Ephemerocybe angulata</name>
    <dbReference type="NCBI Taxonomy" id="980116"/>
    <lineage>
        <taxon>Eukaryota</taxon>
        <taxon>Fungi</taxon>
        <taxon>Dikarya</taxon>
        <taxon>Basidiomycota</taxon>
        <taxon>Agaricomycotina</taxon>
        <taxon>Agaricomycetes</taxon>
        <taxon>Agaricomycetidae</taxon>
        <taxon>Agaricales</taxon>
        <taxon>Agaricineae</taxon>
        <taxon>Psathyrellaceae</taxon>
        <taxon>Ephemerocybe</taxon>
    </lineage>
</organism>
<name>A0A8H6IEY3_9AGAR</name>
<accession>A0A8H6IEY3</accession>
<sequence>MEPRSSMRLNKIKAILISILWPHPSPIYKCFALGRWPIHLLGEFVIPPRGPSSSFDRSLHMDESSSLLERPAIRDIYAYMAEWYTCKVGMSRISTEEAHSTHFLICDSHRGSPDGSQNRNRCSIFSRPSKRTSRLLIVGRLPPPSHLAEVAWQALPPLYPACRPPLLRRRAFARTPLWRSMKATCQLPKSLTRRCRLQKCSARRAL</sequence>